<dbReference type="RefSeq" id="WP_027446327.1">
    <property type="nucleotide sequence ID" value="NZ_AULJ01000033.1"/>
</dbReference>
<dbReference type="Pfam" id="PF16242">
    <property type="entry name" value="Pyrid_ox_like"/>
    <property type="match status" value="1"/>
</dbReference>
<feature type="domain" description="General stress protein FMN-binding split barrel" evidence="1">
    <location>
        <begin position="10"/>
        <end position="154"/>
    </location>
</feature>
<keyword evidence="3" id="KW-1185">Reference proteome</keyword>
<dbReference type="STRING" id="1385511.GCA_000425225_02648"/>
<dbReference type="Proteomes" id="UP000030403">
    <property type="component" value="Unassembled WGS sequence"/>
</dbReference>
<dbReference type="InterPro" id="IPR012349">
    <property type="entry name" value="Split_barrel_FMN-bd"/>
</dbReference>
<dbReference type="InterPro" id="IPR038725">
    <property type="entry name" value="YdaG_split_barrel_FMN-bd"/>
</dbReference>
<dbReference type="EMBL" id="AVPF01000010">
    <property type="protein sequence ID" value="KGX90024.1"/>
    <property type="molecule type" value="Genomic_DNA"/>
</dbReference>
<accession>A0A0A5GDI3</accession>
<dbReference type="PANTHER" id="PTHR34818">
    <property type="entry name" value="PROTEIN BLI-3"/>
    <property type="match status" value="1"/>
</dbReference>
<proteinExistence type="predicted"/>
<comment type="caution">
    <text evidence="2">The sequence shown here is derived from an EMBL/GenBank/DDBJ whole genome shotgun (WGS) entry which is preliminary data.</text>
</comment>
<protein>
    <submittedName>
        <fullName evidence="2">General stress protein</fullName>
    </submittedName>
</protein>
<evidence type="ECO:0000259" key="1">
    <source>
        <dbReference type="Pfam" id="PF16242"/>
    </source>
</evidence>
<dbReference type="Gene3D" id="2.30.110.10">
    <property type="entry name" value="Electron Transport, Fmn-binding Protein, Chain A"/>
    <property type="match status" value="1"/>
</dbReference>
<reference evidence="2 3" key="1">
    <citation type="submission" date="2013-08" db="EMBL/GenBank/DDBJ databases">
        <authorList>
            <person name="Huang J."/>
            <person name="Wang G."/>
        </authorList>
    </citation>
    <scope>NUCLEOTIDE SEQUENCE [LARGE SCALE GENOMIC DNA]</scope>
    <source>
        <strain evidence="2 3">BH030004</strain>
    </source>
</reference>
<sequence>MSNQTSENQEAIKKIKDLIKDEKVAMLTTVSPEGKLMSRPMQTQEVEMDREEIWFITEKDTEKYRDINHNSAVNLAYAGKSYVSISGTAEFVQDENKQKEFWNKITEKVLNISADDPNVILVKVTPEIAEYWESGMSVKTVKEFVKKMTSSHTIDEDNELKETVNFDEHTR</sequence>
<evidence type="ECO:0000313" key="2">
    <source>
        <dbReference type="EMBL" id="KGX90024.1"/>
    </source>
</evidence>
<dbReference type="InterPro" id="IPR052917">
    <property type="entry name" value="Stress-Dev_Protein"/>
</dbReference>
<organism evidence="2 3">
    <name type="scientific">Pontibacillus marinus BH030004 = DSM 16465</name>
    <dbReference type="NCBI Taxonomy" id="1385511"/>
    <lineage>
        <taxon>Bacteria</taxon>
        <taxon>Bacillati</taxon>
        <taxon>Bacillota</taxon>
        <taxon>Bacilli</taxon>
        <taxon>Bacillales</taxon>
        <taxon>Bacillaceae</taxon>
        <taxon>Pontibacillus</taxon>
    </lineage>
</organism>
<dbReference type="AlphaFoldDB" id="A0A0A5GDI3"/>
<dbReference type="eggNOG" id="COG3871">
    <property type="taxonomic scope" value="Bacteria"/>
</dbReference>
<evidence type="ECO:0000313" key="3">
    <source>
        <dbReference type="Proteomes" id="UP000030403"/>
    </source>
</evidence>
<dbReference type="OrthoDB" id="9795235at2"/>
<dbReference type="SUPFAM" id="SSF50475">
    <property type="entry name" value="FMN-binding split barrel"/>
    <property type="match status" value="1"/>
</dbReference>
<dbReference type="PANTHER" id="PTHR34818:SF1">
    <property type="entry name" value="PROTEIN BLI-3"/>
    <property type="match status" value="1"/>
</dbReference>
<name>A0A0A5GDI3_9BACI</name>
<gene>
    <name evidence="2" type="ORF">N783_02445</name>
</gene>